<feature type="domain" description="SCP" evidence="1">
    <location>
        <begin position="161"/>
        <end position="272"/>
    </location>
</feature>
<dbReference type="AlphaFoldDB" id="A0A915YC03"/>
<dbReference type="PANTHER" id="PTHR31157:SF1">
    <property type="entry name" value="SCP DOMAIN-CONTAINING PROTEIN"/>
    <property type="match status" value="1"/>
</dbReference>
<dbReference type="RefSeq" id="WP_264791620.1">
    <property type="nucleotide sequence ID" value="NZ_AP026867.1"/>
</dbReference>
<dbReference type="Pfam" id="PF00188">
    <property type="entry name" value="CAP"/>
    <property type="match status" value="2"/>
</dbReference>
<dbReference type="PANTHER" id="PTHR31157">
    <property type="entry name" value="SCP DOMAIN-CONTAINING PROTEIN"/>
    <property type="match status" value="1"/>
</dbReference>
<dbReference type="CDD" id="cd05379">
    <property type="entry name" value="CAP_bacterial"/>
    <property type="match status" value="2"/>
</dbReference>
<gene>
    <name evidence="2" type="ORF">AsAng_0010050</name>
</gene>
<name>A0A915YC03_9BACT</name>
<feature type="domain" description="SCP" evidence="1">
    <location>
        <begin position="12"/>
        <end position="125"/>
    </location>
</feature>
<accession>A0A915YC03</accession>
<dbReference type="EMBL" id="AP026867">
    <property type="protein sequence ID" value="BDS10297.1"/>
    <property type="molecule type" value="Genomic_DNA"/>
</dbReference>
<dbReference type="KEGG" id="aup:AsAng_0010050"/>
<evidence type="ECO:0000259" key="1">
    <source>
        <dbReference type="Pfam" id="PF00188"/>
    </source>
</evidence>
<evidence type="ECO:0000313" key="3">
    <source>
        <dbReference type="Proteomes" id="UP001060919"/>
    </source>
</evidence>
<keyword evidence="3" id="KW-1185">Reference proteome</keyword>
<reference evidence="2" key="1">
    <citation type="submission" date="2022-09" db="EMBL/GenBank/DDBJ databases">
        <title>Aureispira anguillicida sp. nov., isolated from Leptocephalus of Japanese eel Anguilla japonica.</title>
        <authorList>
            <person name="Yuasa K."/>
            <person name="Mekata T."/>
            <person name="Ikunari K."/>
        </authorList>
    </citation>
    <scope>NUCLEOTIDE SEQUENCE</scope>
    <source>
        <strain evidence="2">EL160426</strain>
    </source>
</reference>
<dbReference type="Proteomes" id="UP001060919">
    <property type="component" value="Chromosome"/>
</dbReference>
<dbReference type="InterPro" id="IPR014044">
    <property type="entry name" value="CAP_dom"/>
</dbReference>
<sequence length="277" mass="30592">MSEISNFEVEILQLINSHRASLNLAILEFHPLIQKASYEHSNNMATSSIPFGHDGFSVRANQLVQMLKGSAASENVALGQRTANEVVQSWLDSNGHRKNIEGDFNLTGISVVKNTRGENVFTQIFIKAPAPSSEHHSTPAPTDHLDSLEKSADVNLNYQLLKLINKHRAGQYLPALQLNPHIQALATQHAQDMATQKLPFGHDNFEERARSLITQLSGSSAAENVALGQDDPLAIVNSWLDSNAHRNNIEGDFNLTGIGIGQSEDQEMYYCQIFIKK</sequence>
<dbReference type="Gene3D" id="3.40.33.10">
    <property type="entry name" value="CAP"/>
    <property type="match status" value="2"/>
</dbReference>
<protein>
    <submittedName>
        <fullName evidence="2">CAP domain-containing protein</fullName>
    </submittedName>
</protein>
<dbReference type="SUPFAM" id="SSF55797">
    <property type="entry name" value="PR-1-like"/>
    <property type="match status" value="2"/>
</dbReference>
<evidence type="ECO:0000313" key="2">
    <source>
        <dbReference type="EMBL" id="BDS10297.1"/>
    </source>
</evidence>
<dbReference type="InterPro" id="IPR035940">
    <property type="entry name" value="CAP_sf"/>
</dbReference>
<organism evidence="2 3">
    <name type="scientific">Aureispira anguillae</name>
    <dbReference type="NCBI Taxonomy" id="2864201"/>
    <lineage>
        <taxon>Bacteria</taxon>
        <taxon>Pseudomonadati</taxon>
        <taxon>Bacteroidota</taxon>
        <taxon>Saprospiria</taxon>
        <taxon>Saprospirales</taxon>
        <taxon>Saprospiraceae</taxon>
        <taxon>Aureispira</taxon>
    </lineage>
</organism>
<proteinExistence type="predicted"/>